<dbReference type="STRING" id="1077972.ARGLB_037_01330"/>
<sequence>MKKIELARATLADAAYAQIAEGVLTGDLGPGTRLLMDDLAERLGISRTPVREALLRLEMERVIEPHGRRGYVVRELSDAELDKQYAARTAIEPFALAEVARVGGEVARYVRTTFEDLSVAPQTTAMEVFLVNKAIHRATVEALENEYLLSMFDMIWQTGMAAKVWGDILESGESLNFAESHRSIVEAAESGDPELAFRVANEHIRAGRSLHAVHLPA</sequence>
<protein>
    <submittedName>
        <fullName evidence="5">Putative GntR family transcriptional regulator</fullName>
    </submittedName>
</protein>
<dbReference type="Gene3D" id="1.20.120.530">
    <property type="entry name" value="GntR ligand-binding domain-like"/>
    <property type="match status" value="1"/>
</dbReference>
<evidence type="ECO:0000313" key="6">
    <source>
        <dbReference type="Proteomes" id="UP000003828"/>
    </source>
</evidence>
<keyword evidence="1" id="KW-0805">Transcription regulation</keyword>
<evidence type="ECO:0000313" key="5">
    <source>
        <dbReference type="EMBL" id="GAB13282.1"/>
    </source>
</evidence>
<dbReference type="AlphaFoldDB" id="H0QK42"/>
<dbReference type="GO" id="GO:0003677">
    <property type="term" value="F:DNA binding"/>
    <property type="evidence" value="ECO:0007669"/>
    <property type="project" value="UniProtKB-KW"/>
</dbReference>
<evidence type="ECO:0000256" key="2">
    <source>
        <dbReference type="ARBA" id="ARBA00023125"/>
    </source>
</evidence>
<accession>H0QK42</accession>
<dbReference type="OrthoDB" id="9816161at2"/>
<keyword evidence="6" id="KW-1185">Reference proteome</keyword>
<organism evidence="5 6">
    <name type="scientific">Arthrobacter globiformis (strain ATCC 8010 / DSM 20124 / JCM 1332 / NBRC 12137 / NCIMB 8907 / NRRL B-2979 / 168)</name>
    <dbReference type="NCBI Taxonomy" id="1077972"/>
    <lineage>
        <taxon>Bacteria</taxon>
        <taxon>Bacillati</taxon>
        <taxon>Actinomycetota</taxon>
        <taxon>Actinomycetes</taxon>
        <taxon>Micrococcales</taxon>
        <taxon>Micrococcaceae</taxon>
        <taxon>Arthrobacter</taxon>
    </lineage>
</organism>
<comment type="caution">
    <text evidence="5">The sequence shown here is derived from an EMBL/GenBank/DDBJ whole genome shotgun (WGS) entry which is preliminary data.</text>
</comment>
<evidence type="ECO:0000259" key="4">
    <source>
        <dbReference type="PROSITE" id="PS50949"/>
    </source>
</evidence>
<proteinExistence type="predicted"/>
<dbReference type="InterPro" id="IPR011711">
    <property type="entry name" value="GntR_C"/>
</dbReference>
<dbReference type="Pfam" id="PF07729">
    <property type="entry name" value="FCD"/>
    <property type="match status" value="1"/>
</dbReference>
<dbReference type="Proteomes" id="UP000003828">
    <property type="component" value="Unassembled WGS sequence"/>
</dbReference>
<keyword evidence="3" id="KW-0804">Transcription</keyword>
<dbReference type="PANTHER" id="PTHR43537">
    <property type="entry name" value="TRANSCRIPTIONAL REGULATOR, GNTR FAMILY"/>
    <property type="match status" value="1"/>
</dbReference>
<evidence type="ECO:0000256" key="1">
    <source>
        <dbReference type="ARBA" id="ARBA00023015"/>
    </source>
</evidence>
<evidence type="ECO:0000256" key="3">
    <source>
        <dbReference type="ARBA" id="ARBA00023163"/>
    </source>
</evidence>
<dbReference type="EMBL" id="BAEG01000037">
    <property type="protein sequence ID" value="GAB13282.1"/>
    <property type="molecule type" value="Genomic_DNA"/>
</dbReference>
<dbReference type="InterPro" id="IPR008920">
    <property type="entry name" value="TF_FadR/GntR_C"/>
</dbReference>
<gene>
    <name evidence="5" type="ORF">ARGLB_037_01330</name>
</gene>
<dbReference type="Gene3D" id="1.10.10.10">
    <property type="entry name" value="Winged helix-like DNA-binding domain superfamily/Winged helix DNA-binding domain"/>
    <property type="match status" value="1"/>
</dbReference>
<dbReference type="Pfam" id="PF00392">
    <property type="entry name" value="GntR"/>
    <property type="match status" value="1"/>
</dbReference>
<reference evidence="5 6" key="1">
    <citation type="submission" date="2011-12" db="EMBL/GenBank/DDBJ databases">
        <title>Whole genome shotgun sequence of Arthrobacter globiformis NBRC 12137.</title>
        <authorList>
            <person name="Miyazawa S."/>
            <person name="Hosoyama A."/>
            <person name="Tsuchikane K."/>
            <person name="Katsumata H."/>
            <person name="Yamazaki S."/>
            <person name="Fujita N."/>
        </authorList>
    </citation>
    <scope>NUCLEOTIDE SEQUENCE [LARGE SCALE GENOMIC DNA]</scope>
    <source>
        <strain evidence="5 6">NBRC 12137</strain>
    </source>
</reference>
<dbReference type="SMART" id="SM00895">
    <property type="entry name" value="FCD"/>
    <property type="match status" value="1"/>
</dbReference>
<dbReference type="PANTHER" id="PTHR43537:SF24">
    <property type="entry name" value="GLUCONATE OPERON TRANSCRIPTIONAL REPRESSOR"/>
    <property type="match status" value="1"/>
</dbReference>
<keyword evidence="2" id="KW-0238">DNA-binding</keyword>
<dbReference type="PROSITE" id="PS50949">
    <property type="entry name" value="HTH_GNTR"/>
    <property type="match status" value="1"/>
</dbReference>
<dbReference type="SUPFAM" id="SSF48008">
    <property type="entry name" value="GntR ligand-binding domain-like"/>
    <property type="match status" value="1"/>
</dbReference>
<feature type="domain" description="HTH gntR-type" evidence="4">
    <location>
        <begin position="9"/>
        <end position="76"/>
    </location>
</feature>
<dbReference type="InterPro" id="IPR036388">
    <property type="entry name" value="WH-like_DNA-bd_sf"/>
</dbReference>
<dbReference type="GO" id="GO:0003700">
    <property type="term" value="F:DNA-binding transcription factor activity"/>
    <property type="evidence" value="ECO:0007669"/>
    <property type="project" value="InterPro"/>
</dbReference>
<dbReference type="InterPro" id="IPR036390">
    <property type="entry name" value="WH_DNA-bd_sf"/>
</dbReference>
<dbReference type="InterPro" id="IPR000524">
    <property type="entry name" value="Tscrpt_reg_HTH_GntR"/>
</dbReference>
<dbReference type="RefSeq" id="WP_003800376.1">
    <property type="nucleotide sequence ID" value="NZ_BAEG01000037.1"/>
</dbReference>
<dbReference type="SUPFAM" id="SSF46785">
    <property type="entry name" value="Winged helix' DNA-binding domain"/>
    <property type="match status" value="1"/>
</dbReference>
<name>H0QK42_ARTG1</name>
<dbReference type="CDD" id="cd07377">
    <property type="entry name" value="WHTH_GntR"/>
    <property type="match status" value="1"/>
</dbReference>
<dbReference type="eggNOG" id="COG1802">
    <property type="taxonomic scope" value="Bacteria"/>
</dbReference>
<dbReference type="SMART" id="SM00345">
    <property type="entry name" value="HTH_GNTR"/>
    <property type="match status" value="1"/>
</dbReference>